<feature type="region of interest" description="Disordered" evidence="1">
    <location>
        <begin position="113"/>
        <end position="133"/>
    </location>
</feature>
<dbReference type="HOGENOM" id="CLU_1901897_0_0_2"/>
<sequence>MSDSGHTGVDSGVDVGQQPDTGSLTDVISAPINAQQPRFGAEPTAPKTTEPQQPAEPTGPGLGTPTVTTQEPPTADRLPRLFGEDEEDDEEDPDNLILDKTFTSCILDAESVFGQSDEQSDTSTTAVNDILGR</sequence>
<proteinExistence type="predicted"/>
<organism evidence="2 3">
    <name type="scientific">Haloquadratum walsbyi J07HQW1</name>
    <dbReference type="NCBI Taxonomy" id="1238424"/>
    <lineage>
        <taxon>Archaea</taxon>
        <taxon>Methanobacteriati</taxon>
        <taxon>Methanobacteriota</taxon>
        <taxon>Stenosarchaea group</taxon>
        <taxon>Halobacteria</taxon>
        <taxon>Halobacteriales</taxon>
        <taxon>Haloferacaceae</taxon>
        <taxon>Haloquadratum</taxon>
    </lineage>
</organism>
<accession>U1PDD0</accession>
<feature type="region of interest" description="Disordered" evidence="1">
    <location>
        <begin position="1"/>
        <end position="95"/>
    </location>
</feature>
<dbReference type="Proteomes" id="UP000030649">
    <property type="component" value="Unassembled WGS sequence"/>
</dbReference>
<dbReference type="AlphaFoldDB" id="U1PDD0"/>
<reference evidence="2 3" key="1">
    <citation type="journal article" date="2013" name="PLoS ONE">
        <title>Assembly-driven community genomics of a hypersaline microbial ecosystem.</title>
        <authorList>
            <person name="Podell S."/>
            <person name="Ugalde J.A."/>
            <person name="Narasingarao P."/>
            <person name="Banfield J.F."/>
            <person name="Heidelberg K.B."/>
            <person name="Allen E.E."/>
        </authorList>
    </citation>
    <scope>NUCLEOTIDE SEQUENCE [LARGE SCALE GENOMIC DNA]</scope>
    <source>
        <strain evidence="3">J07HQW1</strain>
    </source>
</reference>
<feature type="compositionally biased region" description="Acidic residues" evidence="1">
    <location>
        <begin position="84"/>
        <end position="94"/>
    </location>
</feature>
<gene>
    <name evidence="2" type="ORF">J07HQW1_01621</name>
</gene>
<feature type="compositionally biased region" description="Polar residues" evidence="1">
    <location>
        <begin position="113"/>
        <end position="127"/>
    </location>
</feature>
<name>U1PDD0_9EURY</name>
<dbReference type="EMBL" id="KE356560">
    <property type="protein sequence ID" value="ERG91587.1"/>
    <property type="molecule type" value="Genomic_DNA"/>
</dbReference>
<feature type="compositionally biased region" description="Polar residues" evidence="1">
    <location>
        <begin position="18"/>
        <end position="36"/>
    </location>
</feature>
<protein>
    <submittedName>
        <fullName evidence="2">Uncharacterized protein</fullName>
    </submittedName>
</protein>
<evidence type="ECO:0000313" key="2">
    <source>
        <dbReference type="EMBL" id="ERG91587.1"/>
    </source>
</evidence>
<evidence type="ECO:0000313" key="3">
    <source>
        <dbReference type="Proteomes" id="UP000030649"/>
    </source>
</evidence>
<evidence type="ECO:0000256" key="1">
    <source>
        <dbReference type="SAM" id="MobiDB-lite"/>
    </source>
</evidence>